<evidence type="ECO:0000256" key="1">
    <source>
        <dbReference type="ARBA" id="ARBA00006056"/>
    </source>
</evidence>
<dbReference type="Gene3D" id="3.30.1370.60">
    <property type="entry name" value="Hypothetical oxidoreductase yiak, domain 2"/>
    <property type="match status" value="1"/>
</dbReference>
<evidence type="ECO:0008006" key="6">
    <source>
        <dbReference type="Google" id="ProtNLM"/>
    </source>
</evidence>
<comment type="similarity">
    <text evidence="1">Belongs to the LDH2/MDH2 oxidoreductase family.</text>
</comment>
<dbReference type="SMR" id="B4LXJ0"/>
<protein>
    <recommendedName>
        <fullName evidence="6">Malate dehydrogenase</fullName>
    </recommendedName>
</protein>
<evidence type="ECO:0000256" key="3">
    <source>
        <dbReference type="SAM" id="MobiDB-lite"/>
    </source>
</evidence>
<dbReference type="OrthoDB" id="7881616at2759"/>
<dbReference type="Proteomes" id="UP000008792">
    <property type="component" value="Unassembled WGS sequence"/>
</dbReference>
<dbReference type="SUPFAM" id="SSF89733">
    <property type="entry name" value="L-sulfolactate dehydrogenase-like"/>
    <property type="match status" value="1"/>
</dbReference>
<accession>B4LXJ0</accession>
<gene>
    <name evidence="4" type="primary">Dvir\GJ23783</name>
    <name evidence="4" type="ORF">Dvir_GJ23783</name>
</gene>
<evidence type="ECO:0000313" key="5">
    <source>
        <dbReference type="Proteomes" id="UP000008792"/>
    </source>
</evidence>
<reference evidence="4 5" key="1">
    <citation type="journal article" date="2007" name="Nature">
        <title>Evolution of genes and genomes on the Drosophila phylogeny.</title>
        <authorList>
            <consortium name="Drosophila 12 Genomes Consortium"/>
            <person name="Clark A.G."/>
            <person name="Eisen M.B."/>
            <person name="Smith D.R."/>
            <person name="Bergman C.M."/>
            <person name="Oliver B."/>
            <person name="Markow T.A."/>
            <person name="Kaufman T.C."/>
            <person name="Kellis M."/>
            <person name="Gelbart W."/>
            <person name="Iyer V.N."/>
            <person name="Pollard D.A."/>
            <person name="Sackton T.B."/>
            <person name="Larracuente A.M."/>
            <person name="Singh N.D."/>
            <person name="Abad J.P."/>
            <person name="Abt D.N."/>
            <person name="Adryan B."/>
            <person name="Aguade M."/>
            <person name="Akashi H."/>
            <person name="Anderson W.W."/>
            <person name="Aquadro C.F."/>
            <person name="Ardell D.H."/>
            <person name="Arguello R."/>
            <person name="Artieri C.G."/>
            <person name="Barbash D.A."/>
            <person name="Barker D."/>
            <person name="Barsanti P."/>
            <person name="Batterham P."/>
            <person name="Batzoglou S."/>
            <person name="Begun D."/>
            <person name="Bhutkar A."/>
            <person name="Blanco E."/>
            <person name="Bosak S.A."/>
            <person name="Bradley R.K."/>
            <person name="Brand A.D."/>
            <person name="Brent M.R."/>
            <person name="Brooks A.N."/>
            <person name="Brown R.H."/>
            <person name="Butlin R.K."/>
            <person name="Caggese C."/>
            <person name="Calvi B.R."/>
            <person name="Bernardo de Carvalho A."/>
            <person name="Caspi A."/>
            <person name="Castrezana S."/>
            <person name="Celniker S.E."/>
            <person name="Chang J.L."/>
            <person name="Chapple C."/>
            <person name="Chatterji S."/>
            <person name="Chinwalla A."/>
            <person name="Civetta A."/>
            <person name="Clifton S.W."/>
            <person name="Comeron J.M."/>
            <person name="Costello J.C."/>
            <person name="Coyne J.A."/>
            <person name="Daub J."/>
            <person name="David R.G."/>
            <person name="Delcher A.L."/>
            <person name="Delehaunty K."/>
            <person name="Do C.B."/>
            <person name="Ebling H."/>
            <person name="Edwards K."/>
            <person name="Eickbush T."/>
            <person name="Evans J.D."/>
            <person name="Filipski A."/>
            <person name="Findeiss S."/>
            <person name="Freyhult E."/>
            <person name="Fulton L."/>
            <person name="Fulton R."/>
            <person name="Garcia A.C."/>
            <person name="Gardiner A."/>
            <person name="Garfield D.A."/>
            <person name="Garvin B.E."/>
            <person name="Gibson G."/>
            <person name="Gilbert D."/>
            <person name="Gnerre S."/>
            <person name="Godfrey J."/>
            <person name="Good R."/>
            <person name="Gotea V."/>
            <person name="Gravely B."/>
            <person name="Greenberg A.J."/>
            <person name="Griffiths-Jones S."/>
            <person name="Gross S."/>
            <person name="Guigo R."/>
            <person name="Gustafson E.A."/>
            <person name="Haerty W."/>
            <person name="Hahn M.W."/>
            <person name="Halligan D.L."/>
            <person name="Halpern A.L."/>
            <person name="Halter G.M."/>
            <person name="Han M.V."/>
            <person name="Heger A."/>
            <person name="Hillier L."/>
            <person name="Hinrichs A.S."/>
            <person name="Holmes I."/>
            <person name="Hoskins R.A."/>
            <person name="Hubisz M.J."/>
            <person name="Hultmark D."/>
            <person name="Huntley M.A."/>
            <person name="Jaffe D.B."/>
            <person name="Jagadeeshan S."/>
            <person name="Jeck W.R."/>
            <person name="Johnson J."/>
            <person name="Jones C.D."/>
            <person name="Jordan W.C."/>
            <person name="Karpen G.H."/>
            <person name="Kataoka E."/>
            <person name="Keightley P.D."/>
            <person name="Kheradpour P."/>
            <person name="Kirkness E.F."/>
            <person name="Koerich L.B."/>
            <person name="Kristiansen K."/>
            <person name="Kudrna D."/>
            <person name="Kulathinal R.J."/>
            <person name="Kumar S."/>
            <person name="Kwok R."/>
            <person name="Lander E."/>
            <person name="Langley C.H."/>
            <person name="Lapoint R."/>
            <person name="Lazzaro B.P."/>
            <person name="Lee S.J."/>
            <person name="Levesque L."/>
            <person name="Li R."/>
            <person name="Lin C.F."/>
            <person name="Lin M.F."/>
            <person name="Lindblad-Toh K."/>
            <person name="Llopart A."/>
            <person name="Long M."/>
            <person name="Low L."/>
            <person name="Lozovsky E."/>
            <person name="Lu J."/>
            <person name="Luo M."/>
            <person name="Machado C.A."/>
            <person name="Makalowski W."/>
            <person name="Marzo M."/>
            <person name="Matsuda M."/>
            <person name="Matzkin L."/>
            <person name="McAllister B."/>
            <person name="McBride C.S."/>
            <person name="McKernan B."/>
            <person name="McKernan K."/>
            <person name="Mendez-Lago M."/>
            <person name="Minx P."/>
            <person name="Mollenhauer M.U."/>
            <person name="Montooth K."/>
            <person name="Mount S.M."/>
            <person name="Mu X."/>
            <person name="Myers E."/>
            <person name="Negre B."/>
            <person name="Newfeld S."/>
            <person name="Nielsen R."/>
            <person name="Noor M.A."/>
            <person name="O'Grady P."/>
            <person name="Pachter L."/>
            <person name="Papaceit M."/>
            <person name="Parisi M.J."/>
            <person name="Parisi M."/>
            <person name="Parts L."/>
            <person name="Pedersen J.S."/>
            <person name="Pesole G."/>
            <person name="Phillippy A.M."/>
            <person name="Ponting C.P."/>
            <person name="Pop M."/>
            <person name="Porcelli D."/>
            <person name="Powell J.R."/>
            <person name="Prohaska S."/>
            <person name="Pruitt K."/>
            <person name="Puig M."/>
            <person name="Quesneville H."/>
            <person name="Ram K.R."/>
            <person name="Rand D."/>
            <person name="Rasmussen M.D."/>
            <person name="Reed L.K."/>
            <person name="Reenan R."/>
            <person name="Reily A."/>
            <person name="Remington K.A."/>
            <person name="Rieger T.T."/>
            <person name="Ritchie M.G."/>
            <person name="Robin C."/>
            <person name="Rogers Y.H."/>
            <person name="Rohde C."/>
            <person name="Rozas J."/>
            <person name="Rubenfield M.J."/>
            <person name="Ruiz A."/>
            <person name="Russo S."/>
            <person name="Salzberg S.L."/>
            <person name="Sanchez-Gracia A."/>
            <person name="Saranga D.J."/>
            <person name="Sato H."/>
            <person name="Schaeffer S.W."/>
            <person name="Schatz M.C."/>
            <person name="Schlenke T."/>
            <person name="Schwartz R."/>
            <person name="Segarra C."/>
            <person name="Singh R.S."/>
            <person name="Sirot L."/>
            <person name="Sirota M."/>
            <person name="Sisneros N.B."/>
            <person name="Smith C.D."/>
            <person name="Smith T.F."/>
            <person name="Spieth J."/>
            <person name="Stage D.E."/>
            <person name="Stark A."/>
            <person name="Stephan W."/>
            <person name="Strausberg R.L."/>
            <person name="Strempel S."/>
            <person name="Sturgill D."/>
            <person name="Sutton G."/>
            <person name="Sutton G.G."/>
            <person name="Tao W."/>
            <person name="Teichmann S."/>
            <person name="Tobari Y.N."/>
            <person name="Tomimura Y."/>
            <person name="Tsolas J.M."/>
            <person name="Valente V.L."/>
            <person name="Venter E."/>
            <person name="Venter J.C."/>
            <person name="Vicario S."/>
            <person name="Vieira F.G."/>
            <person name="Vilella A.J."/>
            <person name="Villasante A."/>
            <person name="Walenz B."/>
            <person name="Wang J."/>
            <person name="Wasserman M."/>
            <person name="Watts T."/>
            <person name="Wilson D."/>
            <person name="Wilson R.K."/>
            <person name="Wing R.A."/>
            <person name="Wolfner M.F."/>
            <person name="Wong A."/>
            <person name="Wong G.K."/>
            <person name="Wu C.I."/>
            <person name="Wu G."/>
            <person name="Yamamoto D."/>
            <person name="Yang H.P."/>
            <person name="Yang S.P."/>
            <person name="Yorke J.A."/>
            <person name="Yoshida K."/>
            <person name="Zdobnov E."/>
            <person name="Zhang P."/>
            <person name="Zhang Y."/>
            <person name="Zimin A.V."/>
            <person name="Baldwin J."/>
            <person name="Abdouelleil A."/>
            <person name="Abdulkadir J."/>
            <person name="Abebe A."/>
            <person name="Abera B."/>
            <person name="Abreu J."/>
            <person name="Acer S.C."/>
            <person name="Aftuck L."/>
            <person name="Alexander A."/>
            <person name="An P."/>
            <person name="Anderson E."/>
            <person name="Anderson S."/>
            <person name="Arachi H."/>
            <person name="Azer M."/>
            <person name="Bachantsang P."/>
            <person name="Barry A."/>
            <person name="Bayul T."/>
            <person name="Berlin A."/>
            <person name="Bessette D."/>
            <person name="Bloom T."/>
            <person name="Blye J."/>
            <person name="Boguslavskiy L."/>
            <person name="Bonnet C."/>
            <person name="Boukhgalter B."/>
            <person name="Bourzgui I."/>
            <person name="Brown A."/>
            <person name="Cahill P."/>
            <person name="Channer S."/>
            <person name="Cheshatsang Y."/>
            <person name="Chuda L."/>
            <person name="Citroen M."/>
            <person name="Collymore A."/>
            <person name="Cooke P."/>
            <person name="Costello M."/>
            <person name="D'Aco K."/>
            <person name="Daza R."/>
            <person name="De Haan G."/>
            <person name="DeGray S."/>
            <person name="DeMaso C."/>
            <person name="Dhargay N."/>
            <person name="Dooley K."/>
            <person name="Dooley E."/>
            <person name="Doricent M."/>
            <person name="Dorje P."/>
            <person name="Dorjee K."/>
            <person name="Dupes A."/>
            <person name="Elong R."/>
            <person name="Falk J."/>
            <person name="Farina A."/>
            <person name="Faro S."/>
            <person name="Ferguson D."/>
            <person name="Fisher S."/>
            <person name="Foley C.D."/>
            <person name="Franke A."/>
            <person name="Friedrich D."/>
            <person name="Gadbois L."/>
            <person name="Gearin G."/>
            <person name="Gearin C.R."/>
            <person name="Giannoukos G."/>
            <person name="Goode T."/>
            <person name="Graham J."/>
            <person name="Grandbois E."/>
            <person name="Grewal S."/>
            <person name="Gyaltsen K."/>
            <person name="Hafez N."/>
            <person name="Hagos B."/>
            <person name="Hall J."/>
            <person name="Henson C."/>
            <person name="Hollinger A."/>
            <person name="Honan T."/>
            <person name="Huard M.D."/>
            <person name="Hughes L."/>
            <person name="Hurhula B."/>
            <person name="Husby M.E."/>
            <person name="Kamat A."/>
            <person name="Kanga B."/>
            <person name="Kashin S."/>
            <person name="Khazanovich D."/>
            <person name="Kisner P."/>
            <person name="Lance K."/>
            <person name="Lara M."/>
            <person name="Lee W."/>
            <person name="Lennon N."/>
            <person name="Letendre F."/>
            <person name="LeVine R."/>
            <person name="Lipovsky A."/>
            <person name="Liu X."/>
            <person name="Liu J."/>
            <person name="Liu S."/>
            <person name="Lokyitsang T."/>
            <person name="Lokyitsang Y."/>
            <person name="Lubonja R."/>
            <person name="Lui A."/>
            <person name="MacDonald P."/>
            <person name="Magnisalis V."/>
            <person name="Maru K."/>
            <person name="Matthews C."/>
            <person name="McCusker W."/>
            <person name="McDonough S."/>
            <person name="Mehta T."/>
            <person name="Meldrim J."/>
            <person name="Meneus L."/>
            <person name="Mihai O."/>
            <person name="Mihalev A."/>
            <person name="Mihova T."/>
            <person name="Mittelman R."/>
            <person name="Mlenga V."/>
            <person name="Montmayeur A."/>
            <person name="Mulrain L."/>
            <person name="Navidi A."/>
            <person name="Naylor J."/>
            <person name="Negash T."/>
            <person name="Nguyen T."/>
            <person name="Nguyen N."/>
            <person name="Nicol R."/>
            <person name="Norbu C."/>
            <person name="Norbu N."/>
            <person name="Novod N."/>
            <person name="O'Neill B."/>
            <person name="Osman S."/>
            <person name="Markiewicz E."/>
            <person name="Oyono O.L."/>
            <person name="Patti C."/>
            <person name="Phunkhang P."/>
            <person name="Pierre F."/>
            <person name="Priest M."/>
            <person name="Raghuraman S."/>
            <person name="Rege F."/>
            <person name="Reyes R."/>
            <person name="Rise C."/>
            <person name="Rogov P."/>
            <person name="Ross K."/>
            <person name="Ryan E."/>
            <person name="Settipalli S."/>
            <person name="Shea T."/>
            <person name="Sherpa N."/>
            <person name="Shi L."/>
            <person name="Shih D."/>
            <person name="Sparrow T."/>
            <person name="Spaulding J."/>
            <person name="Stalker J."/>
            <person name="Stange-Thomann N."/>
            <person name="Stavropoulos S."/>
            <person name="Stone C."/>
            <person name="Strader C."/>
            <person name="Tesfaye S."/>
            <person name="Thomson T."/>
            <person name="Thoulutsang Y."/>
            <person name="Thoulutsang D."/>
            <person name="Topham K."/>
            <person name="Topping I."/>
            <person name="Tsamla T."/>
            <person name="Vassiliev H."/>
            <person name="Vo A."/>
            <person name="Wangchuk T."/>
            <person name="Wangdi T."/>
            <person name="Weiand M."/>
            <person name="Wilkinson J."/>
            <person name="Wilson A."/>
            <person name="Yadav S."/>
            <person name="Young G."/>
            <person name="Yu Q."/>
            <person name="Zembek L."/>
            <person name="Zhong D."/>
            <person name="Zimmer A."/>
            <person name="Zwirko Z."/>
            <person name="Jaffe D.B."/>
            <person name="Alvarez P."/>
            <person name="Brockman W."/>
            <person name="Butler J."/>
            <person name="Chin C."/>
            <person name="Gnerre S."/>
            <person name="Grabherr M."/>
            <person name="Kleber M."/>
            <person name="Mauceli E."/>
            <person name="MacCallum I."/>
        </authorList>
    </citation>
    <scope>NUCLEOTIDE SEQUENCE [LARGE SCALE GENOMIC DNA]</scope>
    <source>
        <strain evidence="5">Tucson 15010-1051.87</strain>
    </source>
</reference>
<dbReference type="InterPro" id="IPR043144">
    <property type="entry name" value="Mal/L-sulf/L-lact_DH-like_ah"/>
</dbReference>
<organism evidence="4 5">
    <name type="scientific">Drosophila virilis</name>
    <name type="common">Fruit fly</name>
    <dbReference type="NCBI Taxonomy" id="7244"/>
    <lineage>
        <taxon>Eukaryota</taxon>
        <taxon>Metazoa</taxon>
        <taxon>Ecdysozoa</taxon>
        <taxon>Arthropoda</taxon>
        <taxon>Hexapoda</taxon>
        <taxon>Insecta</taxon>
        <taxon>Pterygota</taxon>
        <taxon>Neoptera</taxon>
        <taxon>Endopterygota</taxon>
        <taxon>Diptera</taxon>
        <taxon>Brachycera</taxon>
        <taxon>Muscomorpha</taxon>
        <taxon>Ephydroidea</taxon>
        <taxon>Drosophilidae</taxon>
        <taxon>Drosophila</taxon>
    </lineage>
</organism>
<dbReference type="PANTHER" id="PTHR11091">
    <property type="entry name" value="OXIDOREDUCTASE-RELATED"/>
    <property type="match status" value="1"/>
</dbReference>
<dbReference type="InterPro" id="IPR036111">
    <property type="entry name" value="Mal/L-sulfo/L-lacto_DH-like_sf"/>
</dbReference>
<dbReference type="InterPro" id="IPR043143">
    <property type="entry name" value="Mal/L-sulf/L-lact_DH-like_NADP"/>
</dbReference>
<keyword evidence="5" id="KW-1185">Reference proteome</keyword>
<dbReference type="PANTHER" id="PTHR11091:SF0">
    <property type="entry name" value="MALATE DEHYDROGENASE"/>
    <property type="match status" value="1"/>
</dbReference>
<dbReference type="InterPro" id="IPR003767">
    <property type="entry name" value="Malate/L-lactate_DH-like"/>
</dbReference>
<feature type="region of interest" description="Disordered" evidence="3">
    <location>
        <begin position="31"/>
        <end position="50"/>
    </location>
</feature>
<dbReference type="eggNOG" id="ENOG502QRW5">
    <property type="taxonomic scope" value="Eukaryota"/>
</dbReference>
<keyword evidence="2" id="KW-0560">Oxidoreductase</keyword>
<dbReference type="EMBL" id="CH940650">
    <property type="protein sequence ID" value="EDW66774.2"/>
    <property type="molecule type" value="Genomic_DNA"/>
</dbReference>
<evidence type="ECO:0000313" key="4">
    <source>
        <dbReference type="EMBL" id="EDW66774.2"/>
    </source>
</evidence>
<dbReference type="GO" id="GO:0016491">
    <property type="term" value="F:oxidoreductase activity"/>
    <property type="evidence" value="ECO:0007669"/>
    <property type="project" value="UniProtKB-KW"/>
</dbReference>
<dbReference type="KEGG" id="dvi:6630185"/>
<dbReference type="Gene3D" id="1.10.1530.10">
    <property type="match status" value="1"/>
</dbReference>
<dbReference type="HOGENOM" id="CLU_040452_3_0_1"/>
<proteinExistence type="inferred from homology"/>
<dbReference type="AlphaFoldDB" id="B4LXJ0"/>
<dbReference type="STRING" id="7244.B4LXJ0"/>
<name>B4LXJ0_DROVI</name>
<sequence length="440" mass="47916">MRRVLNFLETLRKVRPKPCVETVVTANSIGKKNTSAGDKRSTAGQISGSQAANERWQNLKRVLLTCGGHQEPEAAMHMGVLDAEVLVGVLEAQRFVSDVFAAMDVPDDAASEMADALIAADYMGQRSMGIHRLPAIAADLLNLTVDPRMQPKLVSERDALALVDGQNAPGPVVANFCMDLAIRKARNQGIGYVAARRSNTIGMASWYTCQALSHRMIGICMSNGPPILVPCGGSEPLLGGNSIACAAGSKQEQFLMDLGMSAYPIEQLQLEYSNGYLRQLPDYLALDSSGKPTNCAAEALRAQRLRPFTPEHKAFGLAAMVDILCGVMTGASYATHIRHRSLFSSDNKLADLGQVYIAIDPMRFCVSFEERLADFHQLLRNVIPCDPMQPPLIPGDKELQHMQMVDDQGGLMLSPSTLSVIQELGERFNIDPLNHNKNLK</sequence>
<dbReference type="Pfam" id="PF02615">
    <property type="entry name" value="Ldh_2"/>
    <property type="match status" value="1"/>
</dbReference>
<dbReference type="InParanoid" id="B4LXJ0"/>
<evidence type="ECO:0000256" key="2">
    <source>
        <dbReference type="ARBA" id="ARBA00023002"/>
    </source>
</evidence>